<protein>
    <recommendedName>
        <fullName evidence="3">F-box domain-containing protein</fullName>
    </recommendedName>
</protein>
<dbReference type="EMBL" id="JADNYJ010000310">
    <property type="protein sequence ID" value="KAF8871383.1"/>
    <property type="molecule type" value="Genomic_DNA"/>
</dbReference>
<keyword evidence="2" id="KW-1185">Reference proteome</keyword>
<evidence type="ECO:0000313" key="1">
    <source>
        <dbReference type="EMBL" id="KAF8871383.1"/>
    </source>
</evidence>
<dbReference type="Proteomes" id="UP000724874">
    <property type="component" value="Unassembled WGS sequence"/>
</dbReference>
<dbReference type="OrthoDB" id="3365698at2759"/>
<reference evidence="1" key="1">
    <citation type="submission" date="2020-11" db="EMBL/GenBank/DDBJ databases">
        <authorList>
            <consortium name="DOE Joint Genome Institute"/>
            <person name="Ahrendt S."/>
            <person name="Riley R."/>
            <person name="Andreopoulos W."/>
            <person name="LaButti K."/>
            <person name="Pangilinan J."/>
            <person name="Ruiz-duenas F.J."/>
            <person name="Barrasa J.M."/>
            <person name="Sanchez-Garcia M."/>
            <person name="Camarero S."/>
            <person name="Miyauchi S."/>
            <person name="Serrano A."/>
            <person name="Linde D."/>
            <person name="Babiker R."/>
            <person name="Drula E."/>
            <person name="Ayuso-Fernandez I."/>
            <person name="Pacheco R."/>
            <person name="Padilla G."/>
            <person name="Ferreira P."/>
            <person name="Barriuso J."/>
            <person name="Kellner H."/>
            <person name="Castanera R."/>
            <person name="Alfaro M."/>
            <person name="Ramirez L."/>
            <person name="Pisabarro A.G."/>
            <person name="Kuo A."/>
            <person name="Tritt A."/>
            <person name="Lipzen A."/>
            <person name="He G."/>
            <person name="Yan M."/>
            <person name="Ng V."/>
            <person name="Cullen D."/>
            <person name="Martin F."/>
            <person name="Rosso M.-N."/>
            <person name="Henrissat B."/>
            <person name="Hibbett D."/>
            <person name="Martinez A.T."/>
            <person name="Grigoriev I.V."/>
        </authorList>
    </citation>
    <scope>NUCLEOTIDE SEQUENCE</scope>
    <source>
        <strain evidence="1">AH 44721</strain>
    </source>
</reference>
<name>A0A9P5TFY7_GYMJU</name>
<feature type="non-terminal residue" evidence="1">
    <location>
        <position position="92"/>
    </location>
</feature>
<gene>
    <name evidence="1" type="ORF">CPB84DRAFT_1646958</name>
</gene>
<comment type="caution">
    <text evidence="1">The sequence shown here is derived from an EMBL/GenBank/DDBJ whole genome shotgun (WGS) entry which is preliminary data.</text>
</comment>
<dbReference type="AlphaFoldDB" id="A0A9P5TFY7"/>
<accession>A0A9P5TFY7</accession>
<feature type="non-terminal residue" evidence="1">
    <location>
        <position position="1"/>
    </location>
</feature>
<organism evidence="1 2">
    <name type="scientific">Gymnopilus junonius</name>
    <name type="common">Spectacular rustgill mushroom</name>
    <name type="synonym">Gymnopilus spectabilis subsp. junonius</name>
    <dbReference type="NCBI Taxonomy" id="109634"/>
    <lineage>
        <taxon>Eukaryota</taxon>
        <taxon>Fungi</taxon>
        <taxon>Dikarya</taxon>
        <taxon>Basidiomycota</taxon>
        <taxon>Agaricomycotina</taxon>
        <taxon>Agaricomycetes</taxon>
        <taxon>Agaricomycetidae</taxon>
        <taxon>Agaricales</taxon>
        <taxon>Agaricineae</taxon>
        <taxon>Hymenogastraceae</taxon>
        <taxon>Gymnopilus</taxon>
    </lineage>
</organism>
<evidence type="ECO:0008006" key="3">
    <source>
        <dbReference type="Google" id="ProtNLM"/>
    </source>
</evidence>
<proteinExistence type="predicted"/>
<sequence>ISELESRIADLKAAYSKYQTITSFFRRIPDDVLYEIFYQCLPSHRNPLLTASEAPVLLTRVCRCWRAVALASPRLWAQMHITFSNAYRPSES</sequence>
<evidence type="ECO:0000313" key="2">
    <source>
        <dbReference type="Proteomes" id="UP000724874"/>
    </source>
</evidence>